<evidence type="ECO:0000313" key="2">
    <source>
        <dbReference type="Proteomes" id="UP000290172"/>
    </source>
</evidence>
<accession>A0A4V1LRV3</accession>
<proteinExistence type="predicted"/>
<name>A0A4V1LRV3_9BACT</name>
<organism evidence="1 2">
    <name type="scientific">Halarcobacter ebronensis</name>
    <dbReference type="NCBI Taxonomy" id="1462615"/>
    <lineage>
        <taxon>Bacteria</taxon>
        <taxon>Pseudomonadati</taxon>
        <taxon>Campylobacterota</taxon>
        <taxon>Epsilonproteobacteria</taxon>
        <taxon>Campylobacterales</taxon>
        <taxon>Arcobacteraceae</taxon>
        <taxon>Halarcobacter</taxon>
    </lineage>
</organism>
<dbReference type="RefSeq" id="WP_128978547.1">
    <property type="nucleotide sequence ID" value="NZ_PDKJ01000002.1"/>
</dbReference>
<dbReference type="EMBL" id="PDKJ01000002">
    <property type="protein sequence ID" value="RXJ69498.1"/>
    <property type="molecule type" value="Genomic_DNA"/>
</dbReference>
<evidence type="ECO:0000313" key="1">
    <source>
        <dbReference type="EMBL" id="RXJ69498.1"/>
    </source>
</evidence>
<comment type="caution">
    <text evidence="1">The sequence shown here is derived from an EMBL/GenBank/DDBJ whole genome shotgun (WGS) entry which is preliminary data.</text>
</comment>
<reference evidence="1 2" key="1">
    <citation type="submission" date="2017-10" db="EMBL/GenBank/DDBJ databases">
        <title>Genomics of the genus Arcobacter.</title>
        <authorList>
            <person name="Perez-Cataluna A."/>
            <person name="Figueras M.J."/>
        </authorList>
    </citation>
    <scope>NUCLEOTIDE SEQUENCE [LARGE SCALE GENOMIC DNA]</scope>
    <source>
        <strain evidence="1 2">CECT 8993</strain>
    </source>
</reference>
<dbReference type="AlphaFoldDB" id="A0A4V1LRV3"/>
<sequence>MKAIKLIDLIFFANEKTDITLDRTILFTNSNLTFIFDRYKYLIYKELKRESKSTDNVLLDQWLIVFKLFLKSKSEDRKLEKQANYFIKNLQVLCFSDTSGFKLKKQGLQNEK</sequence>
<dbReference type="Proteomes" id="UP000290172">
    <property type="component" value="Unassembled WGS sequence"/>
</dbReference>
<protein>
    <submittedName>
        <fullName evidence="1">Uncharacterized protein</fullName>
    </submittedName>
</protein>
<gene>
    <name evidence="1" type="ORF">CRV08_02000</name>
</gene>